<keyword evidence="1" id="KW-0472">Membrane</keyword>
<evidence type="ECO:0000256" key="1">
    <source>
        <dbReference type="SAM" id="Phobius"/>
    </source>
</evidence>
<accession>X1DY47</accession>
<organism evidence="2">
    <name type="scientific">marine sediment metagenome</name>
    <dbReference type="NCBI Taxonomy" id="412755"/>
    <lineage>
        <taxon>unclassified sequences</taxon>
        <taxon>metagenomes</taxon>
        <taxon>ecological metagenomes</taxon>
    </lineage>
</organism>
<name>X1DY47_9ZZZZ</name>
<feature type="transmembrane region" description="Helical" evidence="1">
    <location>
        <begin position="20"/>
        <end position="38"/>
    </location>
</feature>
<evidence type="ECO:0000313" key="2">
    <source>
        <dbReference type="EMBL" id="GAH09854.1"/>
    </source>
</evidence>
<comment type="caution">
    <text evidence="2">The sequence shown here is derived from an EMBL/GenBank/DDBJ whole genome shotgun (WGS) entry which is preliminary data.</text>
</comment>
<dbReference type="EMBL" id="BART01034992">
    <property type="protein sequence ID" value="GAH09854.1"/>
    <property type="molecule type" value="Genomic_DNA"/>
</dbReference>
<keyword evidence="1" id="KW-1133">Transmembrane helix</keyword>
<feature type="non-terminal residue" evidence="2">
    <location>
        <position position="40"/>
    </location>
</feature>
<protein>
    <submittedName>
        <fullName evidence="2">Uncharacterized protein</fullName>
    </submittedName>
</protein>
<gene>
    <name evidence="2" type="ORF">S01H4_59617</name>
</gene>
<dbReference type="AlphaFoldDB" id="X1DY47"/>
<sequence>MNPEKLKEIIGYAEIGMQWAKEYGLWALLIIFGGWYGLKW</sequence>
<proteinExistence type="predicted"/>
<keyword evidence="1" id="KW-0812">Transmembrane</keyword>
<reference evidence="2" key="1">
    <citation type="journal article" date="2014" name="Front. Microbiol.">
        <title>High frequency of phylogenetically diverse reductive dehalogenase-homologous genes in deep subseafloor sedimentary metagenomes.</title>
        <authorList>
            <person name="Kawai M."/>
            <person name="Futagami T."/>
            <person name="Toyoda A."/>
            <person name="Takaki Y."/>
            <person name="Nishi S."/>
            <person name="Hori S."/>
            <person name="Arai W."/>
            <person name="Tsubouchi T."/>
            <person name="Morono Y."/>
            <person name="Uchiyama I."/>
            <person name="Ito T."/>
            <person name="Fujiyama A."/>
            <person name="Inagaki F."/>
            <person name="Takami H."/>
        </authorList>
    </citation>
    <scope>NUCLEOTIDE SEQUENCE</scope>
    <source>
        <strain evidence="2">Expedition CK06-06</strain>
    </source>
</reference>